<keyword evidence="3" id="KW-1185">Reference proteome</keyword>
<dbReference type="Pfam" id="PF01381">
    <property type="entry name" value="HTH_3"/>
    <property type="match status" value="1"/>
</dbReference>
<organism evidence="2 3">
    <name type="scientific">Amycolatopsis australiensis</name>
    <dbReference type="NCBI Taxonomy" id="546364"/>
    <lineage>
        <taxon>Bacteria</taxon>
        <taxon>Bacillati</taxon>
        <taxon>Actinomycetota</taxon>
        <taxon>Actinomycetes</taxon>
        <taxon>Pseudonocardiales</taxon>
        <taxon>Pseudonocardiaceae</taxon>
        <taxon>Amycolatopsis</taxon>
    </lineage>
</organism>
<dbReference type="Proteomes" id="UP000182740">
    <property type="component" value="Unassembled WGS sequence"/>
</dbReference>
<dbReference type="SUPFAM" id="SSF47413">
    <property type="entry name" value="lambda repressor-like DNA-binding domains"/>
    <property type="match status" value="1"/>
</dbReference>
<dbReference type="CDD" id="cd00093">
    <property type="entry name" value="HTH_XRE"/>
    <property type="match status" value="1"/>
</dbReference>
<protein>
    <submittedName>
        <fullName evidence="2">Helix-turn-helix domain-containing protein</fullName>
    </submittedName>
</protein>
<proteinExistence type="predicted"/>
<evidence type="ECO:0000313" key="2">
    <source>
        <dbReference type="EMBL" id="SFW92082.1"/>
    </source>
</evidence>
<dbReference type="PROSITE" id="PS50943">
    <property type="entry name" value="HTH_CROC1"/>
    <property type="match status" value="1"/>
</dbReference>
<dbReference type="EMBL" id="FPJG01000006">
    <property type="protein sequence ID" value="SFW92082.1"/>
    <property type="molecule type" value="Genomic_DNA"/>
</dbReference>
<dbReference type="STRING" id="546364.SAMN04489730_8374"/>
<dbReference type="AlphaFoldDB" id="A0A1K1T689"/>
<evidence type="ECO:0000259" key="1">
    <source>
        <dbReference type="PROSITE" id="PS50943"/>
    </source>
</evidence>
<dbReference type="InterPro" id="IPR001387">
    <property type="entry name" value="Cro/C1-type_HTH"/>
</dbReference>
<dbReference type="Gene3D" id="1.10.260.40">
    <property type="entry name" value="lambda repressor-like DNA-binding domains"/>
    <property type="match status" value="1"/>
</dbReference>
<dbReference type="InterPro" id="IPR010982">
    <property type="entry name" value="Lambda_DNA-bd_dom_sf"/>
</dbReference>
<evidence type="ECO:0000313" key="3">
    <source>
        <dbReference type="Proteomes" id="UP000182740"/>
    </source>
</evidence>
<gene>
    <name evidence="2" type="ORF">SAMN04489730_8374</name>
</gene>
<sequence>MATGEAVPVTRQFDLTEYRRVLGSELQRSRRRRGLTRQQLTAELDGTVSTSTLAAYESGVRQCAVLRLSEICVALGESAHELLERVGDRLGMSGQWPVPLDLNRLAEDESAPLESLRRWARVRLRDASTPEVLVPEYAFAPLATLSGSSVEDIRRLLFALYR</sequence>
<dbReference type="GO" id="GO:0003677">
    <property type="term" value="F:DNA binding"/>
    <property type="evidence" value="ECO:0007669"/>
    <property type="project" value="InterPro"/>
</dbReference>
<feature type="domain" description="HTH cro/C1-type" evidence="1">
    <location>
        <begin position="26"/>
        <end position="82"/>
    </location>
</feature>
<reference evidence="3" key="1">
    <citation type="submission" date="2016-11" db="EMBL/GenBank/DDBJ databases">
        <authorList>
            <person name="Varghese N."/>
            <person name="Submissions S."/>
        </authorList>
    </citation>
    <scope>NUCLEOTIDE SEQUENCE [LARGE SCALE GENOMIC DNA]</scope>
    <source>
        <strain evidence="3">DSM 44671</strain>
    </source>
</reference>
<accession>A0A1K1T689</accession>
<name>A0A1K1T689_9PSEU</name>
<dbReference type="SMART" id="SM00530">
    <property type="entry name" value="HTH_XRE"/>
    <property type="match status" value="1"/>
</dbReference>